<dbReference type="SMART" id="SM00388">
    <property type="entry name" value="HisKA"/>
    <property type="match status" value="1"/>
</dbReference>
<dbReference type="PANTHER" id="PTHR43711:SF1">
    <property type="entry name" value="HISTIDINE KINASE 1"/>
    <property type="match status" value="1"/>
</dbReference>
<keyword evidence="4" id="KW-0418">Kinase</keyword>
<dbReference type="InterPro" id="IPR005467">
    <property type="entry name" value="His_kinase_dom"/>
</dbReference>
<dbReference type="Proteomes" id="UP000216998">
    <property type="component" value="Unassembled WGS sequence"/>
</dbReference>
<reference evidence="7 8" key="1">
    <citation type="submission" date="2017-07" db="EMBL/GenBank/DDBJ databases">
        <title>Niveispirillum cyanobacteriorum sp. nov., isolated from cyanobacterial aggregates in a eutrophic lake.</title>
        <authorList>
            <person name="Cai H."/>
        </authorList>
    </citation>
    <scope>NUCLEOTIDE SEQUENCE [LARGE SCALE GENOMIC DNA]</scope>
    <source>
        <strain evidence="8">TH1-14</strain>
    </source>
</reference>
<accession>A0A255YXC4</accession>
<evidence type="ECO:0000259" key="6">
    <source>
        <dbReference type="PROSITE" id="PS50109"/>
    </source>
</evidence>
<proteinExistence type="predicted"/>
<dbReference type="Gene3D" id="3.30.565.10">
    <property type="entry name" value="Histidine kinase-like ATPase, C-terminal domain"/>
    <property type="match status" value="1"/>
</dbReference>
<dbReference type="RefSeq" id="WP_094456786.1">
    <property type="nucleotide sequence ID" value="NZ_NOXU01000030.1"/>
</dbReference>
<gene>
    <name evidence="7" type="ORF">CHU95_12990</name>
</gene>
<dbReference type="PROSITE" id="PS50109">
    <property type="entry name" value="HIS_KIN"/>
    <property type="match status" value="1"/>
</dbReference>
<dbReference type="AlphaFoldDB" id="A0A255YXC4"/>
<organism evidence="7 8">
    <name type="scientific">Niveispirillum lacus</name>
    <dbReference type="NCBI Taxonomy" id="1981099"/>
    <lineage>
        <taxon>Bacteria</taxon>
        <taxon>Pseudomonadati</taxon>
        <taxon>Pseudomonadota</taxon>
        <taxon>Alphaproteobacteria</taxon>
        <taxon>Rhodospirillales</taxon>
        <taxon>Azospirillaceae</taxon>
        <taxon>Niveispirillum</taxon>
    </lineage>
</organism>
<keyword evidence="3" id="KW-0808">Transferase</keyword>
<dbReference type="SUPFAM" id="SSF47384">
    <property type="entry name" value="Homodimeric domain of signal transducing histidine kinase"/>
    <property type="match status" value="1"/>
</dbReference>
<feature type="domain" description="Histidine kinase" evidence="6">
    <location>
        <begin position="15"/>
        <end position="226"/>
    </location>
</feature>
<dbReference type="CDD" id="cd00082">
    <property type="entry name" value="HisKA"/>
    <property type="match status" value="1"/>
</dbReference>
<dbReference type="InterPro" id="IPR050736">
    <property type="entry name" value="Sensor_HK_Regulatory"/>
</dbReference>
<dbReference type="InterPro" id="IPR036890">
    <property type="entry name" value="HATPase_C_sf"/>
</dbReference>
<evidence type="ECO:0000313" key="8">
    <source>
        <dbReference type="Proteomes" id="UP000216998"/>
    </source>
</evidence>
<dbReference type="Gene3D" id="1.10.287.130">
    <property type="match status" value="1"/>
</dbReference>
<sequence>MTRPPPIDPIRLLSAVGHDLRQPFQAMRLFLNLLQMKLADPKQVELADRLQEALEIGSTQMDQVLTLASLAAGAVRIRRERVPLGPLLSRVTGELAAKANATGKQIRLVPSHLVVDSDPVMLDRLLRALIDNAIDHADPGRRILVGIRRAGGPALIVADDGPGIEPAMRGLVMQAGERLERGGTGQRGLGLGLTLCQHIAHNLGHEFTIRDRAGLTAMLRFVPATGALPPG</sequence>
<comment type="caution">
    <text evidence="7">The sequence shown here is derived from an EMBL/GenBank/DDBJ whole genome shotgun (WGS) entry which is preliminary data.</text>
</comment>
<evidence type="ECO:0000313" key="7">
    <source>
        <dbReference type="EMBL" id="OYQ33344.1"/>
    </source>
</evidence>
<dbReference type="InterPro" id="IPR003594">
    <property type="entry name" value="HATPase_dom"/>
</dbReference>
<dbReference type="InterPro" id="IPR003661">
    <property type="entry name" value="HisK_dim/P_dom"/>
</dbReference>
<dbReference type="EC" id="2.7.13.3" evidence="2"/>
<dbReference type="SUPFAM" id="SSF55874">
    <property type="entry name" value="ATPase domain of HSP90 chaperone/DNA topoisomerase II/histidine kinase"/>
    <property type="match status" value="1"/>
</dbReference>
<dbReference type="EMBL" id="NOXU01000030">
    <property type="protein sequence ID" value="OYQ33344.1"/>
    <property type="molecule type" value="Genomic_DNA"/>
</dbReference>
<name>A0A255YXC4_9PROT</name>
<dbReference type="OrthoDB" id="7267626at2"/>
<evidence type="ECO:0000256" key="5">
    <source>
        <dbReference type="ARBA" id="ARBA00023012"/>
    </source>
</evidence>
<evidence type="ECO:0000256" key="1">
    <source>
        <dbReference type="ARBA" id="ARBA00000085"/>
    </source>
</evidence>
<protein>
    <recommendedName>
        <fullName evidence="2">histidine kinase</fullName>
        <ecNumber evidence="2">2.7.13.3</ecNumber>
    </recommendedName>
</protein>
<dbReference type="Pfam" id="PF00512">
    <property type="entry name" value="HisKA"/>
    <property type="match status" value="1"/>
</dbReference>
<dbReference type="GO" id="GO:0000155">
    <property type="term" value="F:phosphorelay sensor kinase activity"/>
    <property type="evidence" value="ECO:0007669"/>
    <property type="project" value="InterPro"/>
</dbReference>
<evidence type="ECO:0000256" key="2">
    <source>
        <dbReference type="ARBA" id="ARBA00012438"/>
    </source>
</evidence>
<dbReference type="SMART" id="SM00387">
    <property type="entry name" value="HATPase_c"/>
    <property type="match status" value="1"/>
</dbReference>
<dbReference type="Pfam" id="PF02518">
    <property type="entry name" value="HATPase_c"/>
    <property type="match status" value="1"/>
</dbReference>
<keyword evidence="5" id="KW-0902">Two-component regulatory system</keyword>
<dbReference type="PANTHER" id="PTHR43711">
    <property type="entry name" value="TWO-COMPONENT HISTIDINE KINASE"/>
    <property type="match status" value="1"/>
</dbReference>
<evidence type="ECO:0000256" key="3">
    <source>
        <dbReference type="ARBA" id="ARBA00022679"/>
    </source>
</evidence>
<dbReference type="InterPro" id="IPR036097">
    <property type="entry name" value="HisK_dim/P_sf"/>
</dbReference>
<evidence type="ECO:0000256" key="4">
    <source>
        <dbReference type="ARBA" id="ARBA00022777"/>
    </source>
</evidence>
<keyword evidence="8" id="KW-1185">Reference proteome</keyword>
<comment type="catalytic activity">
    <reaction evidence="1">
        <text>ATP + protein L-histidine = ADP + protein N-phospho-L-histidine.</text>
        <dbReference type="EC" id="2.7.13.3"/>
    </reaction>
</comment>